<evidence type="ECO:0000256" key="1">
    <source>
        <dbReference type="SAM" id="Phobius"/>
    </source>
</evidence>
<accession>T4VE87</accession>
<dbReference type="PATRIC" id="fig|1233171.3.peg.3487"/>
<sequence length="101" mass="11872">MDINALIENLGFPIACVLALGWYINKKDQDSKEERIREREDDKQDKERLFQEITYNRDVNEKLLKTNQEVSETNRILVKDFTDKVDSIDTKVDKILEKVGV</sequence>
<comment type="caution">
    <text evidence="2">The sequence shown here is derived from an EMBL/GenBank/DDBJ whole genome shotgun (WGS) entry which is preliminary data.</text>
</comment>
<dbReference type="AlphaFoldDB" id="T4VE87"/>
<keyword evidence="1" id="KW-0812">Transmembrane</keyword>
<evidence type="ECO:0000313" key="3">
    <source>
        <dbReference type="Proteomes" id="UP000015688"/>
    </source>
</evidence>
<dbReference type="RefSeq" id="WP_021434568.1">
    <property type="nucleotide sequence ID" value="NZ_AVNC01000023.1"/>
</dbReference>
<proteinExistence type="predicted"/>
<evidence type="ECO:0000313" key="2">
    <source>
        <dbReference type="EMBL" id="EQK39813.1"/>
    </source>
</evidence>
<protein>
    <submittedName>
        <fullName evidence="2">Uncharacterized protein</fullName>
    </submittedName>
</protein>
<gene>
    <name evidence="2" type="ORF">C672_3620</name>
</gene>
<keyword evidence="1" id="KW-1133">Transmembrane helix</keyword>
<feature type="transmembrane region" description="Helical" evidence="1">
    <location>
        <begin position="6"/>
        <end position="25"/>
    </location>
</feature>
<name>T4VE87_PARBF</name>
<organism evidence="2 3">
    <name type="scientific">Paraclostridium bifermentans ATCC 638 = DSM 14991</name>
    <dbReference type="NCBI Taxonomy" id="1233171"/>
    <lineage>
        <taxon>Bacteria</taxon>
        <taxon>Bacillati</taxon>
        <taxon>Bacillota</taxon>
        <taxon>Clostridia</taxon>
        <taxon>Peptostreptococcales</taxon>
        <taxon>Peptostreptococcaceae</taxon>
        <taxon>Paraclostridium</taxon>
    </lineage>
</organism>
<dbReference type="Proteomes" id="UP000015688">
    <property type="component" value="Unassembled WGS sequence"/>
</dbReference>
<reference evidence="2 3" key="1">
    <citation type="submission" date="2013-06" db="EMBL/GenBank/DDBJ databases">
        <authorList>
            <person name="Walk S."/>
            <person name="Aronoff D."/>
            <person name="Young V.Y."/>
            <person name="Marsh J."/>
            <person name="Harrison L."/>
            <person name="Daugherty S.C."/>
            <person name="Shefchek K.A."/>
            <person name="Hine E.E."/>
            <person name="Tallon L.J."/>
            <person name="Sadzewicz L.K."/>
            <person name="Rasko D.A."/>
        </authorList>
    </citation>
    <scope>NUCLEOTIDE SEQUENCE [LARGE SCALE GENOMIC DNA]</scope>
    <source>
        <strain evidence="2 3">ATCC 638</strain>
    </source>
</reference>
<dbReference type="EMBL" id="AVNC01000023">
    <property type="protein sequence ID" value="EQK39813.1"/>
    <property type="molecule type" value="Genomic_DNA"/>
</dbReference>
<keyword evidence="1" id="KW-0472">Membrane</keyword>